<gene>
    <name evidence="2" type="ORF">TTEB3V08_LOCUS10578</name>
</gene>
<name>A0A7R9IQF4_9NEOP</name>
<dbReference type="EMBL" id="OE006462">
    <property type="protein sequence ID" value="CAD7462688.1"/>
    <property type="molecule type" value="Genomic_DNA"/>
</dbReference>
<proteinExistence type="predicted"/>
<sequence>MLASEAVVMNLSEPLLNKGYAIHTDNWYSSPTLFKLLLDNKTYHCIRNCSITCLQLLFQIKLSTGEVVNQSSNNILCLKLQDKKDVLMLSTMHDSPLMTETGKTKRVKRKVGGRVQGEEAQGWGSCTSRRSTRLGVVYKSKKHKL</sequence>
<organism evidence="2">
    <name type="scientific">Timema tahoe</name>
    <dbReference type="NCBI Taxonomy" id="61484"/>
    <lineage>
        <taxon>Eukaryota</taxon>
        <taxon>Metazoa</taxon>
        <taxon>Ecdysozoa</taxon>
        <taxon>Arthropoda</taxon>
        <taxon>Hexapoda</taxon>
        <taxon>Insecta</taxon>
        <taxon>Pterygota</taxon>
        <taxon>Neoptera</taxon>
        <taxon>Polyneoptera</taxon>
        <taxon>Phasmatodea</taxon>
        <taxon>Timematodea</taxon>
        <taxon>Timematoidea</taxon>
        <taxon>Timematidae</taxon>
        <taxon>Timema</taxon>
    </lineage>
</organism>
<reference evidence="2" key="1">
    <citation type="submission" date="2020-11" db="EMBL/GenBank/DDBJ databases">
        <authorList>
            <person name="Tran Van P."/>
        </authorList>
    </citation>
    <scope>NUCLEOTIDE SEQUENCE</scope>
</reference>
<evidence type="ECO:0000313" key="2">
    <source>
        <dbReference type="EMBL" id="CAD7462688.1"/>
    </source>
</evidence>
<dbReference type="Pfam" id="PF13843">
    <property type="entry name" value="DDE_Tnp_1_7"/>
    <property type="match status" value="1"/>
</dbReference>
<evidence type="ECO:0000259" key="1">
    <source>
        <dbReference type="Pfam" id="PF13843"/>
    </source>
</evidence>
<dbReference type="InterPro" id="IPR029526">
    <property type="entry name" value="PGBD"/>
</dbReference>
<dbReference type="AlphaFoldDB" id="A0A7R9IQF4"/>
<dbReference type="PANTHER" id="PTHR46599">
    <property type="entry name" value="PIGGYBAC TRANSPOSABLE ELEMENT-DERIVED PROTEIN 4"/>
    <property type="match status" value="1"/>
</dbReference>
<protein>
    <recommendedName>
        <fullName evidence="1">PiggyBac transposable element-derived protein domain-containing protein</fullName>
    </recommendedName>
</protein>
<dbReference type="PANTHER" id="PTHR46599:SF3">
    <property type="entry name" value="PIGGYBAC TRANSPOSABLE ELEMENT-DERIVED PROTEIN 4"/>
    <property type="match status" value="1"/>
</dbReference>
<feature type="domain" description="PiggyBac transposable element-derived protein" evidence="1">
    <location>
        <begin position="4"/>
        <end position="104"/>
    </location>
</feature>
<accession>A0A7R9IQF4</accession>